<protein>
    <submittedName>
        <fullName evidence="2">Uncharacterized protein</fullName>
    </submittedName>
</protein>
<dbReference type="Proteomes" id="UP000192582">
    <property type="component" value="Unassembled WGS sequence"/>
</dbReference>
<feature type="region of interest" description="Disordered" evidence="1">
    <location>
        <begin position="91"/>
        <end position="113"/>
    </location>
</feature>
<proteinExistence type="predicted"/>
<dbReference type="AlphaFoldDB" id="A0A1W1VLX1"/>
<organism evidence="2 3">
    <name type="scientific">Deinococcus hopiensis KR-140</name>
    <dbReference type="NCBI Taxonomy" id="695939"/>
    <lineage>
        <taxon>Bacteria</taxon>
        <taxon>Thermotogati</taxon>
        <taxon>Deinococcota</taxon>
        <taxon>Deinococci</taxon>
        <taxon>Deinococcales</taxon>
        <taxon>Deinococcaceae</taxon>
        <taxon>Deinococcus</taxon>
    </lineage>
</organism>
<sequence length="113" mass="11465">MALWNALVQAVKAGGAQTARHPGGGPTGFSFCSPHCAVCGAKRPLVIGNTPVPKGTRFTPECAAEGARAGDPFKRGAVVGEFQAAATDYCDRTSRHRTSNGKRAAPTGGVGVA</sequence>
<evidence type="ECO:0000313" key="2">
    <source>
        <dbReference type="EMBL" id="SMB93944.1"/>
    </source>
</evidence>
<evidence type="ECO:0000313" key="3">
    <source>
        <dbReference type="Proteomes" id="UP000192582"/>
    </source>
</evidence>
<name>A0A1W1VLX1_9DEIO</name>
<dbReference type="EMBL" id="FWWU01000009">
    <property type="protein sequence ID" value="SMB93944.1"/>
    <property type="molecule type" value="Genomic_DNA"/>
</dbReference>
<evidence type="ECO:0000256" key="1">
    <source>
        <dbReference type="SAM" id="MobiDB-lite"/>
    </source>
</evidence>
<dbReference type="RefSeq" id="WP_245808457.1">
    <property type="nucleotide sequence ID" value="NZ_FWWU01000009.1"/>
</dbReference>
<dbReference type="STRING" id="695939.SAMN00790413_02177"/>
<gene>
    <name evidence="2" type="ORF">SAMN00790413_02177</name>
</gene>
<keyword evidence="3" id="KW-1185">Reference proteome</keyword>
<accession>A0A1W1VLX1</accession>
<reference evidence="2 3" key="1">
    <citation type="submission" date="2017-04" db="EMBL/GenBank/DDBJ databases">
        <authorList>
            <person name="Afonso C.L."/>
            <person name="Miller P.J."/>
            <person name="Scott M.A."/>
            <person name="Spackman E."/>
            <person name="Goraichik I."/>
            <person name="Dimitrov K.M."/>
            <person name="Suarez D.L."/>
            <person name="Swayne D.E."/>
        </authorList>
    </citation>
    <scope>NUCLEOTIDE SEQUENCE [LARGE SCALE GENOMIC DNA]</scope>
    <source>
        <strain evidence="2 3">KR-140</strain>
    </source>
</reference>